<gene>
    <name evidence="2" type="ORF">BLNAU_12002</name>
</gene>
<reference evidence="2 3" key="1">
    <citation type="journal article" date="2022" name="bioRxiv">
        <title>Genomics of Preaxostyla Flagellates Illuminates Evolutionary Transitions and the Path Towards Mitochondrial Loss.</title>
        <authorList>
            <person name="Novak L.V.F."/>
            <person name="Treitli S.C."/>
            <person name="Pyrih J."/>
            <person name="Halakuc P."/>
            <person name="Pipaliya S.V."/>
            <person name="Vacek V."/>
            <person name="Brzon O."/>
            <person name="Soukal P."/>
            <person name="Eme L."/>
            <person name="Dacks J.B."/>
            <person name="Karnkowska A."/>
            <person name="Elias M."/>
            <person name="Hampl V."/>
        </authorList>
    </citation>
    <scope>NUCLEOTIDE SEQUENCE [LARGE SCALE GENOMIC DNA]</scope>
    <source>
        <strain evidence="2">NAU3</strain>
        <tissue evidence="2">Gut</tissue>
    </source>
</reference>
<organism evidence="2 3">
    <name type="scientific">Blattamonas nauphoetae</name>
    <dbReference type="NCBI Taxonomy" id="2049346"/>
    <lineage>
        <taxon>Eukaryota</taxon>
        <taxon>Metamonada</taxon>
        <taxon>Preaxostyla</taxon>
        <taxon>Oxymonadida</taxon>
        <taxon>Blattamonas</taxon>
    </lineage>
</organism>
<proteinExistence type="predicted"/>
<sequence>MALQAGEAAVTKSCLPNTHRPKDLTRRTKQHCIHSRMNTCSTRRGGTTVLEATQRNQERIEIEQSWNGNNEQQQQMRRIGRELQTEMDTNRKAGDMKKLGRMSFEINDETRDNLALPLLALCTEDIEALDAAITRLNHTEVVAATDLEGEEENAMSASRPPLCPQLRIEQDGK</sequence>
<name>A0ABQ9XNU2_9EUKA</name>
<evidence type="ECO:0000256" key="1">
    <source>
        <dbReference type="SAM" id="MobiDB-lite"/>
    </source>
</evidence>
<feature type="region of interest" description="Disordered" evidence="1">
    <location>
        <begin position="1"/>
        <end position="29"/>
    </location>
</feature>
<protein>
    <submittedName>
        <fullName evidence="2">Uncharacterized protein</fullName>
    </submittedName>
</protein>
<keyword evidence="3" id="KW-1185">Reference proteome</keyword>
<evidence type="ECO:0000313" key="2">
    <source>
        <dbReference type="EMBL" id="KAK2953013.1"/>
    </source>
</evidence>
<dbReference type="EMBL" id="JARBJD010000096">
    <property type="protein sequence ID" value="KAK2953013.1"/>
    <property type="molecule type" value="Genomic_DNA"/>
</dbReference>
<accession>A0ABQ9XNU2</accession>
<comment type="caution">
    <text evidence="2">The sequence shown here is derived from an EMBL/GenBank/DDBJ whole genome shotgun (WGS) entry which is preliminary data.</text>
</comment>
<evidence type="ECO:0000313" key="3">
    <source>
        <dbReference type="Proteomes" id="UP001281761"/>
    </source>
</evidence>
<dbReference type="Proteomes" id="UP001281761">
    <property type="component" value="Unassembled WGS sequence"/>
</dbReference>